<dbReference type="Proteomes" id="UP000252795">
    <property type="component" value="Unassembled WGS sequence"/>
</dbReference>
<proteinExistence type="predicted"/>
<evidence type="ECO:0000256" key="2">
    <source>
        <dbReference type="SAM" id="Phobius"/>
    </source>
</evidence>
<gene>
    <name evidence="4" type="ORF">DET51_12016</name>
    <name evidence="3" type="ORF">DET64_12017</name>
</gene>
<sequence length="109" mass="12708">MMEAKSGQQNEYEQVREDLRRLQEDMAKLTRSVAEGQKNNISHLRDEIRRESREAFDQIKRRGDEALDRAKDVSGKAVENVEHKIEERPFLSIVLMFLAGLLVGRLLDR</sequence>
<keyword evidence="6" id="KW-1185">Reference proteome</keyword>
<dbReference type="EMBL" id="QPJB01000020">
    <property type="protein sequence ID" value="RCW29716.1"/>
    <property type="molecule type" value="Genomic_DNA"/>
</dbReference>
<keyword evidence="2" id="KW-1133">Transmembrane helix</keyword>
<dbReference type="EMBL" id="QNSA01000020">
    <property type="protein sequence ID" value="RBP68513.1"/>
    <property type="molecule type" value="Genomic_DNA"/>
</dbReference>
<dbReference type="Proteomes" id="UP000253065">
    <property type="component" value="Unassembled WGS sequence"/>
</dbReference>
<feature type="transmembrane region" description="Helical" evidence="2">
    <location>
        <begin position="90"/>
        <end position="107"/>
    </location>
</feature>
<keyword evidence="2" id="KW-0812">Transmembrane</keyword>
<dbReference type="AlphaFoldDB" id="A0A368ULS2"/>
<evidence type="ECO:0000313" key="6">
    <source>
        <dbReference type="Proteomes" id="UP000253065"/>
    </source>
</evidence>
<comment type="caution">
    <text evidence="4">The sequence shown here is derived from an EMBL/GenBank/DDBJ whole genome shotgun (WGS) entry which is preliminary data.</text>
</comment>
<keyword evidence="1" id="KW-0175">Coiled coil</keyword>
<reference evidence="4 5" key="1">
    <citation type="submission" date="2018-07" db="EMBL/GenBank/DDBJ databases">
        <title>Freshwater and sediment microbial communities from various areas in North America, analyzing microbe dynamics in response to fracking.</title>
        <authorList>
            <person name="Lamendella R."/>
        </authorList>
    </citation>
    <scope>NUCLEOTIDE SEQUENCE [LARGE SCALE GENOMIC DNA]</scope>
    <source>
        <strain evidence="4 5">114E</strain>
        <strain evidence="3 6">114E_o</strain>
    </source>
</reference>
<evidence type="ECO:0000313" key="5">
    <source>
        <dbReference type="Proteomes" id="UP000252795"/>
    </source>
</evidence>
<dbReference type="RefSeq" id="WP_113880720.1">
    <property type="nucleotide sequence ID" value="NZ_QNSA01000020.1"/>
</dbReference>
<feature type="coiled-coil region" evidence="1">
    <location>
        <begin position="5"/>
        <end position="54"/>
    </location>
</feature>
<evidence type="ECO:0000256" key="1">
    <source>
        <dbReference type="SAM" id="Coils"/>
    </source>
</evidence>
<organism evidence="4 5">
    <name type="scientific">Marinobacter nauticus</name>
    <name type="common">Marinobacter hydrocarbonoclasticus</name>
    <name type="synonym">Marinobacter aquaeolei</name>
    <dbReference type="NCBI Taxonomy" id="2743"/>
    <lineage>
        <taxon>Bacteria</taxon>
        <taxon>Pseudomonadati</taxon>
        <taxon>Pseudomonadota</taxon>
        <taxon>Gammaproteobacteria</taxon>
        <taxon>Pseudomonadales</taxon>
        <taxon>Marinobacteraceae</taxon>
        <taxon>Marinobacter</taxon>
    </lineage>
</organism>
<protein>
    <submittedName>
        <fullName evidence="4">ElaB/YqjD/DUF883 family membrane-anchored ribosome-binding protein</fullName>
    </submittedName>
</protein>
<name>A0A368ULS2_MARNT</name>
<accession>A0A368ULS2</accession>
<keyword evidence="2" id="KW-0472">Membrane</keyword>
<evidence type="ECO:0000313" key="4">
    <source>
        <dbReference type="EMBL" id="RCW29716.1"/>
    </source>
</evidence>
<evidence type="ECO:0000313" key="3">
    <source>
        <dbReference type="EMBL" id="RBP68513.1"/>
    </source>
</evidence>